<dbReference type="InterPro" id="IPR014710">
    <property type="entry name" value="RmlC-like_jellyroll"/>
</dbReference>
<name>A0ABR5PZ86_9ACTN</name>
<reference evidence="2 3" key="1">
    <citation type="journal article" date="2015" name="Genome Announc.">
        <title>Expanding the biotechnology potential of lactobacilli through comparative genomics of 213 strains and associated genera.</title>
        <authorList>
            <person name="Sun Z."/>
            <person name="Harris H.M."/>
            <person name="McCann A."/>
            <person name="Guo C."/>
            <person name="Argimon S."/>
            <person name="Zhang W."/>
            <person name="Yang X."/>
            <person name="Jeffery I.B."/>
            <person name="Cooney J.C."/>
            <person name="Kagawa T.F."/>
            <person name="Liu W."/>
            <person name="Song Y."/>
            <person name="Salvetti E."/>
            <person name="Wrobel A."/>
            <person name="Rasinkangas P."/>
            <person name="Parkhill J."/>
            <person name="Rea M.C."/>
            <person name="O'Sullivan O."/>
            <person name="Ritari J."/>
            <person name="Douillard F.P."/>
            <person name="Paul Ross R."/>
            <person name="Yang R."/>
            <person name="Briner A.E."/>
            <person name="Felis G.E."/>
            <person name="de Vos W.M."/>
            <person name="Barrangou R."/>
            <person name="Klaenhammer T.R."/>
            <person name="Caufield P.W."/>
            <person name="Cui Y."/>
            <person name="Zhang H."/>
            <person name="O'Toole P.W."/>
        </authorList>
    </citation>
    <scope>NUCLEOTIDE SEQUENCE [LARGE SCALE GENOMIC DNA]</scope>
    <source>
        <strain evidence="2 3">DSM 7090</strain>
    </source>
</reference>
<dbReference type="InterPro" id="IPR011051">
    <property type="entry name" value="RmlC_Cupin_sf"/>
</dbReference>
<evidence type="ECO:0000259" key="1">
    <source>
        <dbReference type="Pfam" id="PF07883"/>
    </source>
</evidence>
<sequence>MEEKIMSEHIKPGVMKNINAKEVMVLKDQVACLPGQVISKTLAQNDHVSVTLFAFGVGEEIASHRAGGDAFVTALEGKVEITVDDDVFVLEAGNSIVMPLGHPHALKALEDFKMMLVIIYPESSRE</sequence>
<comment type="caution">
    <text evidence="2">The sequence shown here is derived from an EMBL/GenBank/DDBJ whole genome shotgun (WGS) entry which is preliminary data.</text>
</comment>
<dbReference type="SUPFAM" id="SSF51182">
    <property type="entry name" value="RmlC-like cupins"/>
    <property type="match status" value="1"/>
</dbReference>
<evidence type="ECO:0000313" key="3">
    <source>
        <dbReference type="Proteomes" id="UP000051927"/>
    </source>
</evidence>
<dbReference type="InterPro" id="IPR013096">
    <property type="entry name" value="Cupin_2"/>
</dbReference>
<dbReference type="EMBL" id="JQCP01000003">
    <property type="protein sequence ID" value="KRO01854.1"/>
    <property type="molecule type" value="Genomic_DNA"/>
</dbReference>
<proteinExistence type="predicted"/>
<dbReference type="Gene3D" id="2.60.120.10">
    <property type="entry name" value="Jelly Rolls"/>
    <property type="match status" value="1"/>
</dbReference>
<accession>A0ABR5PZ86</accession>
<dbReference type="PANTHER" id="PTHR37694:SF1">
    <property type="entry name" value="SLR8022 PROTEIN"/>
    <property type="match status" value="1"/>
</dbReference>
<dbReference type="CDD" id="cd02230">
    <property type="entry name" value="cupin_HP0902-like"/>
    <property type="match status" value="1"/>
</dbReference>
<dbReference type="Pfam" id="PF07883">
    <property type="entry name" value="Cupin_2"/>
    <property type="match status" value="1"/>
</dbReference>
<feature type="domain" description="Cupin type-2" evidence="1">
    <location>
        <begin position="53"/>
        <end position="120"/>
    </location>
</feature>
<organism evidence="2 3">
    <name type="scientific">Lancefieldella rimae</name>
    <dbReference type="NCBI Taxonomy" id="1383"/>
    <lineage>
        <taxon>Bacteria</taxon>
        <taxon>Bacillati</taxon>
        <taxon>Actinomycetota</taxon>
        <taxon>Coriobacteriia</taxon>
        <taxon>Coriobacteriales</taxon>
        <taxon>Atopobiaceae</taxon>
        <taxon>Lancefieldella</taxon>
    </lineage>
</organism>
<keyword evidence="3" id="KW-1185">Reference proteome</keyword>
<gene>
    <name evidence="2" type="ORF">IV60_GL001098</name>
</gene>
<evidence type="ECO:0000313" key="2">
    <source>
        <dbReference type="EMBL" id="KRO01854.1"/>
    </source>
</evidence>
<dbReference type="PANTHER" id="PTHR37694">
    <property type="entry name" value="SLR8022 PROTEIN"/>
    <property type="match status" value="1"/>
</dbReference>
<dbReference type="Proteomes" id="UP000051927">
    <property type="component" value="Unassembled WGS sequence"/>
</dbReference>
<protein>
    <submittedName>
        <fullName evidence="2">Cupin 2 conserved barrel domain protein</fullName>
    </submittedName>
</protein>